<dbReference type="InterPro" id="IPR007267">
    <property type="entry name" value="GtrA_DPMS_TM"/>
</dbReference>
<evidence type="ECO:0000256" key="3">
    <source>
        <dbReference type="ARBA" id="ARBA00022692"/>
    </source>
</evidence>
<protein>
    <submittedName>
        <fullName evidence="8">Teichoic acid glycosylation protein</fullName>
    </submittedName>
</protein>
<evidence type="ECO:0000256" key="2">
    <source>
        <dbReference type="ARBA" id="ARBA00009399"/>
    </source>
</evidence>
<proteinExistence type="inferred from homology"/>
<keyword evidence="4 6" id="KW-1133">Transmembrane helix</keyword>
<comment type="caution">
    <text evidence="8">The sequence shown here is derived from an EMBL/GenBank/DDBJ whole genome shotgun (WGS) entry which is preliminary data.</text>
</comment>
<dbReference type="GO" id="GO:0005886">
    <property type="term" value="C:plasma membrane"/>
    <property type="evidence" value="ECO:0007669"/>
    <property type="project" value="TreeGrafter"/>
</dbReference>
<reference evidence="8 9" key="1">
    <citation type="submission" date="2014-12" db="EMBL/GenBank/DDBJ databases">
        <title>Comparative genomics of the lactic acid bacteria isolated from the honey bee gut.</title>
        <authorList>
            <person name="Ellegaard K.M."/>
            <person name="Tamarit D."/>
            <person name="Javelind E."/>
            <person name="Olofsson T."/>
            <person name="Andersson S.G."/>
            <person name="Vasquez A."/>
        </authorList>
    </citation>
    <scope>NUCLEOTIDE SEQUENCE [LARGE SCALE GENOMIC DNA]</scope>
    <source>
        <strain evidence="8 9">Biut2</strain>
    </source>
</reference>
<feature type="transmembrane region" description="Helical" evidence="6">
    <location>
        <begin position="81"/>
        <end position="105"/>
    </location>
</feature>
<dbReference type="PANTHER" id="PTHR38459">
    <property type="entry name" value="PROPHAGE BACTOPRENOL-LINKED GLUCOSE TRANSLOCASE HOMOLOG"/>
    <property type="match status" value="1"/>
</dbReference>
<gene>
    <name evidence="8" type="ORF">JF76_06520</name>
</gene>
<comment type="similarity">
    <text evidence="2">Belongs to the GtrA family.</text>
</comment>
<feature type="transmembrane region" description="Helical" evidence="6">
    <location>
        <begin position="12"/>
        <end position="35"/>
    </location>
</feature>
<organism evidence="8 9">
    <name type="scientific">Lactobacillus kullabergensis</name>
    <dbReference type="NCBI Taxonomy" id="1218493"/>
    <lineage>
        <taxon>Bacteria</taxon>
        <taxon>Bacillati</taxon>
        <taxon>Bacillota</taxon>
        <taxon>Bacilli</taxon>
        <taxon>Lactobacillales</taxon>
        <taxon>Lactobacillaceae</taxon>
        <taxon>Lactobacillus</taxon>
    </lineage>
</organism>
<dbReference type="InterPro" id="IPR051401">
    <property type="entry name" value="GtrA_CellWall_Glycosyl"/>
</dbReference>
<dbReference type="AlphaFoldDB" id="A0A0F4LDI2"/>
<evidence type="ECO:0000313" key="9">
    <source>
        <dbReference type="Proteomes" id="UP000033533"/>
    </source>
</evidence>
<dbReference type="PANTHER" id="PTHR38459:SF5">
    <property type="entry name" value="CELL WALL TEICHOIC ACID GLYCOSYLATION PROTEIN GTCA"/>
    <property type="match status" value="1"/>
</dbReference>
<accession>A0A0F4LDI2</accession>
<keyword evidence="3 6" id="KW-0812">Transmembrane</keyword>
<evidence type="ECO:0000256" key="1">
    <source>
        <dbReference type="ARBA" id="ARBA00004141"/>
    </source>
</evidence>
<dbReference type="STRING" id="1218493.JF76_06520"/>
<dbReference type="PATRIC" id="fig|1218493.3.peg.696"/>
<comment type="subcellular location">
    <subcellularLocation>
        <location evidence="1">Membrane</location>
        <topology evidence="1">Multi-pass membrane protein</topology>
    </subcellularLocation>
</comment>
<dbReference type="HOGENOM" id="CLU_083873_1_1_9"/>
<sequence>MKIKTLIVKYWQMIAYLIFGGLTTLINLLLFNYLYTWKHMTGYQMATFVAWLVSVIFAYVTNKLYVFHAHSRTKKQMIREIFSFFFWRILSLLIDFLILKIGIGIMNANAFWVKIVDNVIVIIANYLFSKVFIFKDKTRPGN</sequence>
<dbReference type="Proteomes" id="UP000033533">
    <property type="component" value="Unassembled WGS sequence"/>
</dbReference>
<dbReference type="RefSeq" id="WP_045927814.1">
    <property type="nucleotide sequence ID" value="NZ_JBHSZS010000009.1"/>
</dbReference>
<dbReference type="EMBL" id="JXBY01000016">
    <property type="protein sequence ID" value="KJY56344.1"/>
    <property type="molecule type" value="Genomic_DNA"/>
</dbReference>
<evidence type="ECO:0000259" key="7">
    <source>
        <dbReference type="Pfam" id="PF04138"/>
    </source>
</evidence>
<feature type="transmembrane region" description="Helical" evidence="6">
    <location>
        <begin position="41"/>
        <end position="60"/>
    </location>
</feature>
<evidence type="ECO:0000256" key="4">
    <source>
        <dbReference type="ARBA" id="ARBA00022989"/>
    </source>
</evidence>
<evidence type="ECO:0000313" key="8">
    <source>
        <dbReference type="EMBL" id="KJY56344.1"/>
    </source>
</evidence>
<feature type="domain" description="GtrA/DPMS transmembrane" evidence="7">
    <location>
        <begin position="16"/>
        <end position="134"/>
    </location>
</feature>
<dbReference type="Pfam" id="PF04138">
    <property type="entry name" value="GtrA_DPMS_TM"/>
    <property type="match status" value="1"/>
</dbReference>
<name>A0A0F4LDI2_9LACO</name>
<keyword evidence="5 6" id="KW-0472">Membrane</keyword>
<evidence type="ECO:0000256" key="5">
    <source>
        <dbReference type="ARBA" id="ARBA00023136"/>
    </source>
</evidence>
<evidence type="ECO:0000256" key="6">
    <source>
        <dbReference type="SAM" id="Phobius"/>
    </source>
</evidence>
<dbReference type="OrthoDB" id="361483at2"/>
<dbReference type="GO" id="GO:0000271">
    <property type="term" value="P:polysaccharide biosynthetic process"/>
    <property type="evidence" value="ECO:0007669"/>
    <property type="project" value="InterPro"/>
</dbReference>
<feature type="transmembrane region" description="Helical" evidence="6">
    <location>
        <begin position="111"/>
        <end position="129"/>
    </location>
</feature>